<gene>
    <name evidence="1" type="ORF">IAB00_02455</name>
</gene>
<sequence length="109" mass="12485">MTKHEFGIMPNAPQKGKRYDEYEPEKYGCISVDDGYIGDIVANFKAIDFYWHTLDVKRKGIAYCGITLIPPDSIKSFINVIENNANLLELIELAEKASRESKWMIHFGL</sequence>
<organism evidence="1 2">
    <name type="scientific">Candidatus Avidehalobacter gallistercoris</name>
    <dbReference type="NCBI Taxonomy" id="2840694"/>
    <lineage>
        <taxon>Bacteria</taxon>
        <taxon>Bacillati</taxon>
        <taxon>Bacillota</taxon>
        <taxon>Clostridia</taxon>
        <taxon>Eubacteriales</taxon>
        <taxon>Peptococcaceae</taxon>
        <taxon>Peptococcaceae incertae sedis</taxon>
        <taxon>Candidatus Avidehalobacter</taxon>
    </lineage>
</organism>
<reference evidence="1" key="1">
    <citation type="submission" date="2020-10" db="EMBL/GenBank/DDBJ databases">
        <authorList>
            <person name="Gilroy R."/>
        </authorList>
    </citation>
    <scope>NUCLEOTIDE SEQUENCE</scope>
    <source>
        <strain evidence="1">2830</strain>
    </source>
</reference>
<comment type="caution">
    <text evidence="1">The sequence shown here is derived from an EMBL/GenBank/DDBJ whole genome shotgun (WGS) entry which is preliminary data.</text>
</comment>
<proteinExistence type="predicted"/>
<reference evidence="1" key="2">
    <citation type="journal article" date="2021" name="PeerJ">
        <title>Extensive microbial diversity within the chicken gut microbiome revealed by metagenomics and culture.</title>
        <authorList>
            <person name="Gilroy R."/>
            <person name="Ravi A."/>
            <person name="Getino M."/>
            <person name="Pursley I."/>
            <person name="Horton D.L."/>
            <person name="Alikhan N.F."/>
            <person name="Baker D."/>
            <person name="Gharbi K."/>
            <person name="Hall N."/>
            <person name="Watson M."/>
            <person name="Adriaenssens E.M."/>
            <person name="Foster-Nyarko E."/>
            <person name="Jarju S."/>
            <person name="Secka A."/>
            <person name="Antonio M."/>
            <person name="Oren A."/>
            <person name="Chaudhuri R.R."/>
            <person name="La Ragione R."/>
            <person name="Hildebrand F."/>
            <person name="Pallen M.J."/>
        </authorList>
    </citation>
    <scope>NUCLEOTIDE SEQUENCE</scope>
    <source>
        <strain evidence="1">2830</strain>
    </source>
</reference>
<dbReference type="EMBL" id="DVMH01000015">
    <property type="protein sequence ID" value="HIU10098.1"/>
    <property type="molecule type" value="Genomic_DNA"/>
</dbReference>
<dbReference type="Proteomes" id="UP000824124">
    <property type="component" value="Unassembled WGS sequence"/>
</dbReference>
<evidence type="ECO:0000313" key="1">
    <source>
        <dbReference type="EMBL" id="HIU10098.1"/>
    </source>
</evidence>
<accession>A0A9D1HLH0</accession>
<evidence type="ECO:0000313" key="2">
    <source>
        <dbReference type="Proteomes" id="UP000824124"/>
    </source>
</evidence>
<dbReference type="AlphaFoldDB" id="A0A9D1HLH0"/>
<name>A0A9D1HLH0_9FIRM</name>
<protein>
    <submittedName>
        <fullName evidence="1">Uncharacterized protein</fullName>
    </submittedName>
</protein>